<comment type="similarity">
    <text evidence="1 2">Belongs to the glycosyl hydrolase 12 (cellulase H) family.</text>
</comment>
<keyword evidence="2" id="KW-0119">Carbohydrate metabolism</keyword>
<keyword evidence="2" id="KW-0624">Polysaccharide degradation</keyword>
<dbReference type="EMBL" id="CP099420">
    <property type="protein sequence ID" value="USW50846.1"/>
    <property type="molecule type" value="Genomic_DNA"/>
</dbReference>
<dbReference type="SUPFAM" id="SSF49899">
    <property type="entry name" value="Concanavalin A-like lectins/glucanases"/>
    <property type="match status" value="1"/>
</dbReference>
<dbReference type="InterPro" id="IPR002594">
    <property type="entry name" value="GH12"/>
</dbReference>
<keyword evidence="3" id="KW-0732">Signal</keyword>
<keyword evidence="5" id="KW-1185">Reference proteome</keyword>
<organism evidence="4 5">
    <name type="scientific">Septoria linicola</name>
    <dbReference type="NCBI Taxonomy" id="215465"/>
    <lineage>
        <taxon>Eukaryota</taxon>
        <taxon>Fungi</taxon>
        <taxon>Dikarya</taxon>
        <taxon>Ascomycota</taxon>
        <taxon>Pezizomycotina</taxon>
        <taxon>Dothideomycetes</taxon>
        <taxon>Dothideomycetidae</taxon>
        <taxon>Mycosphaerellales</taxon>
        <taxon>Mycosphaerellaceae</taxon>
        <taxon>Septoria</taxon>
    </lineage>
</organism>
<feature type="signal peptide" evidence="3">
    <location>
        <begin position="1"/>
        <end position="17"/>
    </location>
</feature>
<evidence type="ECO:0000256" key="1">
    <source>
        <dbReference type="ARBA" id="ARBA00005519"/>
    </source>
</evidence>
<dbReference type="InterPro" id="IPR013320">
    <property type="entry name" value="ConA-like_dom_sf"/>
</dbReference>
<dbReference type="PANTHER" id="PTHR34002">
    <property type="entry name" value="BLR1656 PROTEIN"/>
    <property type="match status" value="1"/>
</dbReference>
<reference evidence="4" key="1">
    <citation type="submission" date="2022-06" db="EMBL/GenBank/DDBJ databases">
        <title>Complete genome sequences of two strains of the flax pathogen Septoria linicola.</title>
        <authorList>
            <person name="Lapalu N."/>
            <person name="Simon A."/>
            <person name="Demenou B."/>
            <person name="Paumier D."/>
            <person name="Guillot M.-P."/>
            <person name="Gout L."/>
            <person name="Valade R."/>
        </authorList>
    </citation>
    <scope>NUCLEOTIDE SEQUENCE</scope>
    <source>
        <strain evidence="4">SE15195</strain>
    </source>
</reference>
<protein>
    <submittedName>
        <fullName evidence="4">Glycoside hydrolase family 12, glycoside hydrolase family 11/12</fullName>
    </submittedName>
</protein>
<sequence>MFKSALFLATLFTSSLASPTKTLSPRADLCGQWDSVTTGTYAVYNNLWGIAGSTGSQCFGVDSVSGTTVKWHATWSWTPGTGGVKTYPNAVVKYTPNKLSTLKTMKSSWSWSYSGGGSGMVANVAYDLFTSSSATGSYEYEIMVWLAAYGGAGPISASYDSSGKPVPIATVTLAGKSWKLYKGSNGVNVVFSFLPANGATIDSFSGDMVEFVKYLTANQGLPSSQYFISAGAGTEPTSGSGAKFTVSAYSLVIT</sequence>
<evidence type="ECO:0000313" key="4">
    <source>
        <dbReference type="EMBL" id="USW50846.1"/>
    </source>
</evidence>
<keyword evidence="2" id="KW-0326">Glycosidase</keyword>
<dbReference type="Gene3D" id="2.60.120.180">
    <property type="match status" value="1"/>
</dbReference>
<name>A0A9Q9AUA8_9PEZI</name>
<proteinExistence type="inferred from homology"/>
<feature type="chain" id="PRO_5040457572" evidence="3">
    <location>
        <begin position="18"/>
        <end position="254"/>
    </location>
</feature>
<evidence type="ECO:0000256" key="3">
    <source>
        <dbReference type="SAM" id="SignalP"/>
    </source>
</evidence>
<dbReference type="Proteomes" id="UP001056384">
    <property type="component" value="Chromosome 3"/>
</dbReference>
<dbReference type="GO" id="GO:0008810">
    <property type="term" value="F:cellulase activity"/>
    <property type="evidence" value="ECO:0007669"/>
    <property type="project" value="InterPro"/>
</dbReference>
<evidence type="ECO:0000256" key="2">
    <source>
        <dbReference type="RuleBase" id="RU361163"/>
    </source>
</evidence>
<accession>A0A9Q9AUA8</accession>
<dbReference type="GO" id="GO:0000272">
    <property type="term" value="P:polysaccharide catabolic process"/>
    <property type="evidence" value="ECO:0007669"/>
    <property type="project" value="UniProtKB-KW"/>
</dbReference>
<keyword evidence="2 4" id="KW-0378">Hydrolase</keyword>
<dbReference type="AlphaFoldDB" id="A0A9Q9AUA8"/>
<dbReference type="OrthoDB" id="95118at2759"/>
<dbReference type="PANTHER" id="PTHR34002:SF9">
    <property type="entry name" value="XYLOGLUCAN-SPECIFIC ENDO-BETA-1,4-GLUCANASE A"/>
    <property type="match status" value="1"/>
</dbReference>
<dbReference type="InterPro" id="IPR013319">
    <property type="entry name" value="GH11/12"/>
</dbReference>
<dbReference type="Pfam" id="PF01670">
    <property type="entry name" value="Glyco_hydro_12"/>
    <property type="match status" value="1"/>
</dbReference>
<evidence type="ECO:0000313" key="5">
    <source>
        <dbReference type="Proteomes" id="UP001056384"/>
    </source>
</evidence>
<gene>
    <name evidence="4" type="ORF">Slin15195_G041650</name>
</gene>